<dbReference type="SUPFAM" id="SSF88713">
    <property type="entry name" value="Glycoside hydrolase/deacetylase"/>
    <property type="match status" value="1"/>
</dbReference>
<dbReference type="InterPro" id="IPR002509">
    <property type="entry name" value="NODB_dom"/>
</dbReference>
<dbReference type="GO" id="GO:0005975">
    <property type="term" value="P:carbohydrate metabolic process"/>
    <property type="evidence" value="ECO:0007669"/>
    <property type="project" value="InterPro"/>
</dbReference>
<sequence>MAETILVLKTDVDTLKGYREGVPRLLEIFRARKIKASFFFSFGPDNSGRAIRRIFRKGFLKKMLRTKAPSTYGFRTLLYGTLLPAPLIVQPEPGVFIRAVEEGHDCGIHCWDHVKWQDRLPRLTPEQIREDFRKSMELFELYAANKAKSCAAPGWQVTPESLAVQDELGFDYCSDIRGSGYAFRPRMGGRTFKTLQIPTTLPTLDEVYGREDIPGDGIVDYYLDQLQPGLNVHTIHAEMEGRAQSPILEQLLDRCAERGVTFRTLNDVAFEISVRNPLIHVCDVVPGELPGRSGTVAVQKCAREEEKE</sequence>
<evidence type="ECO:0000259" key="1">
    <source>
        <dbReference type="PROSITE" id="PS51677"/>
    </source>
</evidence>
<organism evidence="2 3">
    <name type="scientific">Aminivibrio pyruvatiphilus</name>
    <dbReference type="NCBI Taxonomy" id="1005740"/>
    <lineage>
        <taxon>Bacteria</taxon>
        <taxon>Thermotogati</taxon>
        <taxon>Synergistota</taxon>
        <taxon>Synergistia</taxon>
        <taxon>Synergistales</taxon>
        <taxon>Aminobacteriaceae</taxon>
        <taxon>Aminivibrio</taxon>
    </lineage>
</organism>
<accession>A0A4R8MBI4</accession>
<dbReference type="PROSITE" id="PS51677">
    <property type="entry name" value="NODB"/>
    <property type="match status" value="1"/>
</dbReference>
<gene>
    <name evidence="2" type="ORF">C8D99_10211</name>
</gene>
<feature type="domain" description="NodB homology" evidence="1">
    <location>
        <begin position="4"/>
        <end position="263"/>
    </location>
</feature>
<dbReference type="Pfam" id="PF01522">
    <property type="entry name" value="Polysacc_deac_1"/>
    <property type="match status" value="1"/>
</dbReference>
<dbReference type="Proteomes" id="UP000295066">
    <property type="component" value="Unassembled WGS sequence"/>
</dbReference>
<dbReference type="RefSeq" id="WP_133955808.1">
    <property type="nucleotide sequence ID" value="NZ_SORI01000002.1"/>
</dbReference>
<reference evidence="2 3" key="1">
    <citation type="submission" date="2019-03" db="EMBL/GenBank/DDBJ databases">
        <title>Genomic Encyclopedia of Type Strains, Phase IV (KMG-IV): sequencing the most valuable type-strain genomes for metagenomic binning, comparative biology and taxonomic classification.</title>
        <authorList>
            <person name="Goeker M."/>
        </authorList>
    </citation>
    <scope>NUCLEOTIDE SEQUENCE [LARGE SCALE GENOMIC DNA]</scope>
    <source>
        <strain evidence="2 3">DSM 25964</strain>
    </source>
</reference>
<evidence type="ECO:0000313" key="2">
    <source>
        <dbReference type="EMBL" id="TDY63030.1"/>
    </source>
</evidence>
<dbReference type="InterPro" id="IPR011330">
    <property type="entry name" value="Glyco_hydro/deAcase_b/a-brl"/>
</dbReference>
<comment type="caution">
    <text evidence="2">The sequence shown here is derived from an EMBL/GenBank/DDBJ whole genome shotgun (WGS) entry which is preliminary data.</text>
</comment>
<dbReference type="OrthoDB" id="9806342at2"/>
<keyword evidence="3" id="KW-1185">Reference proteome</keyword>
<proteinExistence type="predicted"/>
<name>A0A4R8MBI4_9BACT</name>
<dbReference type="EMBL" id="SORI01000002">
    <property type="protein sequence ID" value="TDY63030.1"/>
    <property type="molecule type" value="Genomic_DNA"/>
</dbReference>
<dbReference type="AlphaFoldDB" id="A0A4R8MBI4"/>
<dbReference type="GO" id="GO:0016810">
    <property type="term" value="F:hydrolase activity, acting on carbon-nitrogen (but not peptide) bonds"/>
    <property type="evidence" value="ECO:0007669"/>
    <property type="project" value="InterPro"/>
</dbReference>
<dbReference type="Gene3D" id="3.20.20.370">
    <property type="entry name" value="Glycoside hydrolase/deacetylase"/>
    <property type="match status" value="1"/>
</dbReference>
<protein>
    <submittedName>
        <fullName evidence="2">Peptidoglycan/xylan/chitin deacetylase (PgdA/CDA1 family)</fullName>
    </submittedName>
</protein>
<evidence type="ECO:0000313" key="3">
    <source>
        <dbReference type="Proteomes" id="UP000295066"/>
    </source>
</evidence>